<feature type="domain" description="tRNA synthetases class I catalytic" evidence="14">
    <location>
        <begin position="16"/>
        <end position="316"/>
    </location>
</feature>
<keyword evidence="7 13" id="KW-0547">Nucleotide-binding</keyword>
<keyword evidence="16" id="KW-1185">Reference proteome</keyword>
<dbReference type="InterPro" id="IPR015803">
    <property type="entry name" value="Cys-tRNA-ligase"/>
</dbReference>
<evidence type="ECO:0000256" key="3">
    <source>
        <dbReference type="ARBA" id="ARBA00011245"/>
    </source>
</evidence>
<name>A0A1N7N1U3_9RHOB</name>
<dbReference type="GO" id="GO:0005829">
    <property type="term" value="C:cytosol"/>
    <property type="evidence" value="ECO:0007669"/>
    <property type="project" value="TreeGrafter"/>
</dbReference>
<keyword evidence="4 13" id="KW-0963">Cytoplasm</keyword>
<evidence type="ECO:0000256" key="2">
    <source>
        <dbReference type="ARBA" id="ARBA00005594"/>
    </source>
</evidence>
<comment type="subcellular location">
    <subcellularLocation>
        <location evidence="1 13">Cytoplasm</location>
    </subcellularLocation>
</comment>
<evidence type="ECO:0000256" key="6">
    <source>
        <dbReference type="ARBA" id="ARBA00022723"/>
    </source>
</evidence>
<dbReference type="GO" id="GO:0005524">
    <property type="term" value="F:ATP binding"/>
    <property type="evidence" value="ECO:0007669"/>
    <property type="project" value="UniProtKB-UniRule"/>
</dbReference>
<dbReference type="InterPro" id="IPR014729">
    <property type="entry name" value="Rossmann-like_a/b/a_fold"/>
</dbReference>
<keyword evidence="9 13" id="KW-0067">ATP-binding</keyword>
<dbReference type="PANTHER" id="PTHR10890:SF3">
    <property type="entry name" value="CYSTEINE--TRNA LIGASE, CYTOPLASMIC"/>
    <property type="match status" value="1"/>
</dbReference>
<dbReference type="CDD" id="cd00672">
    <property type="entry name" value="CysRS_core"/>
    <property type="match status" value="1"/>
</dbReference>
<comment type="similarity">
    <text evidence="2 13">Belongs to the class-I aminoacyl-tRNA synthetase family.</text>
</comment>
<dbReference type="AlphaFoldDB" id="A0A1N7N1U3"/>
<feature type="binding site" evidence="13">
    <location>
        <position position="29"/>
    </location>
    <ligand>
        <name>Zn(2+)</name>
        <dbReference type="ChEBI" id="CHEBI:29105"/>
    </ligand>
</feature>
<dbReference type="Pfam" id="PF01406">
    <property type="entry name" value="tRNA-synt_1e"/>
    <property type="match status" value="1"/>
</dbReference>
<evidence type="ECO:0000256" key="8">
    <source>
        <dbReference type="ARBA" id="ARBA00022833"/>
    </source>
</evidence>
<evidence type="ECO:0000256" key="5">
    <source>
        <dbReference type="ARBA" id="ARBA00022598"/>
    </source>
</evidence>
<dbReference type="PRINTS" id="PR00983">
    <property type="entry name" value="TRNASYNTHCYS"/>
</dbReference>
<keyword evidence="6 13" id="KW-0479">Metal-binding</keyword>
<feature type="short sequence motif" description="'KMSKS' region" evidence="13">
    <location>
        <begin position="269"/>
        <end position="273"/>
    </location>
</feature>
<reference evidence="16" key="1">
    <citation type="submission" date="2017-01" db="EMBL/GenBank/DDBJ databases">
        <authorList>
            <person name="Varghese N."/>
            <person name="Submissions S."/>
        </authorList>
    </citation>
    <scope>NUCLEOTIDE SEQUENCE [LARGE SCALE GENOMIC DNA]</scope>
    <source>
        <strain evidence="16">DSM 29430</strain>
    </source>
</reference>
<evidence type="ECO:0000313" key="16">
    <source>
        <dbReference type="Proteomes" id="UP000186684"/>
    </source>
</evidence>
<keyword evidence="8 13" id="KW-0862">Zinc</keyword>
<evidence type="ECO:0000259" key="14">
    <source>
        <dbReference type="Pfam" id="PF01406"/>
    </source>
</evidence>
<comment type="cofactor">
    <cofactor evidence="13">
        <name>Zn(2+)</name>
        <dbReference type="ChEBI" id="CHEBI:29105"/>
    </cofactor>
    <text evidence="13">Binds 1 zinc ion per subunit.</text>
</comment>
<dbReference type="SUPFAM" id="SSF47323">
    <property type="entry name" value="Anticodon-binding domain of a subclass of class I aminoacyl-tRNA synthetases"/>
    <property type="match status" value="1"/>
</dbReference>
<proteinExistence type="inferred from homology"/>
<dbReference type="EMBL" id="FTOQ01000006">
    <property type="protein sequence ID" value="SIS92099.1"/>
    <property type="molecule type" value="Genomic_DNA"/>
</dbReference>
<dbReference type="EC" id="6.1.1.16" evidence="13"/>
<dbReference type="OrthoDB" id="9815130at2"/>
<feature type="short sequence motif" description="'HIGH' region" evidence="13">
    <location>
        <begin position="31"/>
        <end position="41"/>
    </location>
</feature>
<evidence type="ECO:0000256" key="4">
    <source>
        <dbReference type="ARBA" id="ARBA00022490"/>
    </source>
</evidence>
<dbReference type="InterPro" id="IPR009080">
    <property type="entry name" value="tRNAsynth_Ia_anticodon-bd"/>
</dbReference>
<feature type="binding site" evidence="13">
    <location>
        <position position="272"/>
    </location>
    <ligand>
        <name>ATP</name>
        <dbReference type="ChEBI" id="CHEBI:30616"/>
    </ligand>
</feature>
<feature type="binding site" evidence="13">
    <location>
        <position position="211"/>
    </location>
    <ligand>
        <name>Zn(2+)</name>
        <dbReference type="ChEBI" id="CHEBI:29105"/>
    </ligand>
</feature>
<keyword evidence="5 13" id="KW-0436">Ligase</keyword>
<organism evidence="15 16">
    <name type="scientific">Roseivivax lentus</name>
    <dbReference type="NCBI Taxonomy" id="633194"/>
    <lineage>
        <taxon>Bacteria</taxon>
        <taxon>Pseudomonadati</taxon>
        <taxon>Pseudomonadota</taxon>
        <taxon>Alphaproteobacteria</taxon>
        <taxon>Rhodobacterales</taxon>
        <taxon>Roseobacteraceae</taxon>
        <taxon>Roseivivax</taxon>
    </lineage>
</organism>
<dbReference type="GO" id="GO:0008270">
    <property type="term" value="F:zinc ion binding"/>
    <property type="evidence" value="ECO:0007669"/>
    <property type="project" value="UniProtKB-UniRule"/>
</dbReference>
<dbReference type="PANTHER" id="PTHR10890">
    <property type="entry name" value="CYSTEINYL-TRNA SYNTHETASE"/>
    <property type="match status" value="1"/>
</dbReference>
<evidence type="ECO:0000256" key="13">
    <source>
        <dbReference type="HAMAP-Rule" id="MF_00041"/>
    </source>
</evidence>
<evidence type="ECO:0000256" key="7">
    <source>
        <dbReference type="ARBA" id="ARBA00022741"/>
    </source>
</evidence>
<dbReference type="HAMAP" id="MF_00041">
    <property type="entry name" value="Cys_tRNA_synth"/>
    <property type="match status" value="1"/>
</dbReference>
<dbReference type="InterPro" id="IPR032678">
    <property type="entry name" value="tRNA-synt_1_cat_dom"/>
</dbReference>
<comment type="catalytic activity">
    <reaction evidence="12 13">
        <text>tRNA(Cys) + L-cysteine + ATP = L-cysteinyl-tRNA(Cys) + AMP + diphosphate</text>
        <dbReference type="Rhea" id="RHEA:17773"/>
        <dbReference type="Rhea" id="RHEA-COMP:9661"/>
        <dbReference type="Rhea" id="RHEA-COMP:9679"/>
        <dbReference type="ChEBI" id="CHEBI:30616"/>
        <dbReference type="ChEBI" id="CHEBI:33019"/>
        <dbReference type="ChEBI" id="CHEBI:35235"/>
        <dbReference type="ChEBI" id="CHEBI:78442"/>
        <dbReference type="ChEBI" id="CHEBI:78517"/>
        <dbReference type="ChEBI" id="CHEBI:456215"/>
        <dbReference type="EC" id="6.1.1.16"/>
    </reaction>
</comment>
<dbReference type="GO" id="GO:0004817">
    <property type="term" value="F:cysteine-tRNA ligase activity"/>
    <property type="evidence" value="ECO:0007669"/>
    <property type="project" value="UniProtKB-UniRule"/>
</dbReference>
<dbReference type="SUPFAM" id="SSF52374">
    <property type="entry name" value="Nucleotidylyl transferase"/>
    <property type="match status" value="1"/>
</dbReference>
<comment type="subunit">
    <text evidence="3 13">Monomer.</text>
</comment>
<evidence type="ECO:0000256" key="1">
    <source>
        <dbReference type="ARBA" id="ARBA00004496"/>
    </source>
</evidence>
<feature type="binding site" evidence="13">
    <location>
        <position position="240"/>
    </location>
    <ligand>
        <name>Zn(2+)</name>
        <dbReference type="ChEBI" id="CHEBI:29105"/>
    </ligand>
</feature>
<evidence type="ECO:0000256" key="11">
    <source>
        <dbReference type="ARBA" id="ARBA00023146"/>
    </source>
</evidence>
<dbReference type="InterPro" id="IPR024909">
    <property type="entry name" value="Cys-tRNA/MSH_ligase"/>
</dbReference>
<accession>A0A1N7N1U3</accession>
<sequence length="480" mass="53831">MELSFTNTRTRKKERFVPLDPKNVRMYVCGPTVYDRAHLGNARPVIVFDLLYRLLRHVYGAEHVTYVRNFTDVDDKINARAAESGRSIGEITEETIGWYLDDMGAVGALEPTHMPRATRYIPEMVAMIEDLIEKGHAYAAEGHVLFAVDSYDDYGKLSGRAVEDMIAGARVEVAPYKRNPMDFVLWKPSEEGLPGWDSPWGRGRPGWHIECSAMADALLGAEFDIHGGGNDLMFPHHENEIAQSCCAHPEGGFARVWLHNEMLQVEGKKMSKSLGNFFTVRDLLDQGVPGEVIRFVMLSTHYRKPMDWTEVKRKEAEREIDTWINLVSVDSELMDSEINPAKADQQIVKALADDLNTSLALSKLKHVARFVDNSPEFLSLSDDKQLDERRTFVASAALLGFDLIELAQSRPAQTSRIDLEYWEMSLIDARSEALETKDFTEVDRLKAALVAAGVEVRMSKAGVELVPGPEFDAAKLEGIG</sequence>
<evidence type="ECO:0000256" key="9">
    <source>
        <dbReference type="ARBA" id="ARBA00022840"/>
    </source>
</evidence>
<evidence type="ECO:0000256" key="12">
    <source>
        <dbReference type="ARBA" id="ARBA00047398"/>
    </source>
</evidence>
<dbReference type="NCBIfam" id="TIGR00435">
    <property type="entry name" value="cysS"/>
    <property type="match status" value="1"/>
</dbReference>
<keyword evidence="10 13" id="KW-0648">Protein biosynthesis</keyword>
<gene>
    <name evidence="13" type="primary">cysS</name>
    <name evidence="15" type="ORF">SAMN05421759_106137</name>
</gene>
<dbReference type="FunFam" id="3.40.50.620:FF:000068">
    <property type="entry name" value="Cysteine--tRNA ligase"/>
    <property type="match status" value="1"/>
</dbReference>
<evidence type="ECO:0000313" key="15">
    <source>
        <dbReference type="EMBL" id="SIS92099.1"/>
    </source>
</evidence>
<dbReference type="Gene3D" id="3.40.50.620">
    <property type="entry name" value="HUPs"/>
    <property type="match status" value="1"/>
</dbReference>
<feature type="binding site" evidence="13">
    <location>
        <position position="236"/>
    </location>
    <ligand>
        <name>Zn(2+)</name>
        <dbReference type="ChEBI" id="CHEBI:29105"/>
    </ligand>
</feature>
<dbReference type="GO" id="GO:0006423">
    <property type="term" value="P:cysteinyl-tRNA aminoacylation"/>
    <property type="evidence" value="ECO:0007669"/>
    <property type="project" value="UniProtKB-UniRule"/>
</dbReference>
<evidence type="ECO:0000256" key="10">
    <source>
        <dbReference type="ARBA" id="ARBA00022917"/>
    </source>
</evidence>
<protein>
    <recommendedName>
        <fullName evidence="13">Cysteine--tRNA ligase</fullName>
        <ecNumber evidence="13">6.1.1.16</ecNumber>
    </recommendedName>
    <alternativeName>
        <fullName evidence="13">Cysteinyl-tRNA synthetase</fullName>
        <shortName evidence="13">CysRS</shortName>
    </alternativeName>
</protein>
<keyword evidence="11 13" id="KW-0030">Aminoacyl-tRNA synthetase</keyword>
<dbReference type="Gene3D" id="1.20.120.1910">
    <property type="entry name" value="Cysteine-tRNA ligase, C-terminal anti-codon recognition domain"/>
    <property type="match status" value="1"/>
</dbReference>
<dbReference type="Proteomes" id="UP000186684">
    <property type="component" value="Unassembled WGS sequence"/>
</dbReference>
<dbReference type="RefSeq" id="WP_076448288.1">
    <property type="nucleotide sequence ID" value="NZ_FTOQ01000006.1"/>
</dbReference>
<dbReference type="STRING" id="633194.SAMN05421759_106137"/>